<name>A0ABR5HQW4_STRLW</name>
<keyword evidence="4" id="KW-1185">Reference proteome</keyword>
<feature type="non-terminal residue" evidence="3">
    <location>
        <position position="158"/>
    </location>
</feature>
<sequence length="158" mass="16472">MSDHQALKETGRTGRDRAPARKAAVAPRERPAGLLALQAAAGNAAVVQRLRRAGHLDGRDQDPHGPGQGEQAAPAVQRSTVHDVLRAPGRPLDETTRADMEARLGADFSDVRVHTDAAARASAAEIGARAYTSGNHVVLGAGGGDAHTLAHELTHVIQ</sequence>
<feature type="region of interest" description="Disordered" evidence="1">
    <location>
        <begin position="1"/>
        <end position="30"/>
    </location>
</feature>
<feature type="domain" description="eCIS core" evidence="2">
    <location>
        <begin position="91"/>
        <end position="158"/>
    </location>
</feature>
<dbReference type="EMBL" id="LFEH01000204">
    <property type="protein sequence ID" value="KMS67115.1"/>
    <property type="molecule type" value="Genomic_DNA"/>
</dbReference>
<protein>
    <recommendedName>
        <fullName evidence="2">eCIS core domain-containing protein</fullName>
    </recommendedName>
</protein>
<feature type="compositionally biased region" description="Basic and acidic residues" evidence="1">
    <location>
        <begin position="1"/>
        <end position="19"/>
    </location>
</feature>
<dbReference type="Pfam" id="PF13699">
    <property type="entry name" value="eCIS_core"/>
    <property type="match status" value="1"/>
</dbReference>
<gene>
    <name evidence="3" type="ORF">ACH49_28785</name>
</gene>
<feature type="compositionally biased region" description="Basic and acidic residues" evidence="1">
    <location>
        <begin position="54"/>
        <end position="63"/>
    </location>
</feature>
<evidence type="ECO:0000259" key="2">
    <source>
        <dbReference type="Pfam" id="PF13699"/>
    </source>
</evidence>
<organism evidence="3 4">
    <name type="scientific">Streptomyces leeuwenhoekii</name>
    <dbReference type="NCBI Taxonomy" id="1437453"/>
    <lineage>
        <taxon>Bacteria</taxon>
        <taxon>Bacillati</taxon>
        <taxon>Actinomycetota</taxon>
        <taxon>Actinomycetes</taxon>
        <taxon>Kitasatosporales</taxon>
        <taxon>Streptomycetaceae</taxon>
        <taxon>Streptomyces</taxon>
    </lineage>
</organism>
<evidence type="ECO:0000313" key="4">
    <source>
        <dbReference type="Proteomes" id="UP000037274"/>
    </source>
</evidence>
<dbReference type="RefSeq" id="WP_048574439.1">
    <property type="nucleotide sequence ID" value="NZ_LFEH01000204.1"/>
</dbReference>
<accession>A0ABR5HQW4</accession>
<dbReference type="InterPro" id="IPR025295">
    <property type="entry name" value="eCIS_core_dom"/>
</dbReference>
<comment type="caution">
    <text evidence="3">The sequence shown here is derived from an EMBL/GenBank/DDBJ whole genome shotgun (WGS) entry which is preliminary data.</text>
</comment>
<evidence type="ECO:0000256" key="1">
    <source>
        <dbReference type="SAM" id="MobiDB-lite"/>
    </source>
</evidence>
<evidence type="ECO:0000313" key="3">
    <source>
        <dbReference type="EMBL" id="KMS67115.1"/>
    </source>
</evidence>
<reference evidence="3 4" key="1">
    <citation type="submission" date="2015-06" db="EMBL/GenBank/DDBJ databases">
        <title>Draft genome sequence of Streptomyces leeuwenhoekii C58, which produces the novel lasso peptide, chaxapeptin.</title>
        <authorList>
            <person name="Yi Y."/>
            <person name="Hai D."/>
            <person name="Jaspars M."/>
            <person name="Sheng H."/>
            <person name="Rateb M.E."/>
            <person name="Bull A."/>
            <person name="Goodfellow M."/>
            <person name="Asenjo J.A."/>
            <person name="Ebel R."/>
        </authorList>
    </citation>
    <scope>NUCLEOTIDE SEQUENCE [LARGE SCALE GENOMIC DNA]</scope>
    <source>
        <strain evidence="3 4">C58</strain>
    </source>
</reference>
<proteinExistence type="predicted"/>
<feature type="region of interest" description="Disordered" evidence="1">
    <location>
        <begin position="51"/>
        <end position="80"/>
    </location>
</feature>
<dbReference type="Proteomes" id="UP000037274">
    <property type="component" value="Unassembled WGS sequence"/>
</dbReference>
<feature type="compositionally biased region" description="Low complexity" evidence="1">
    <location>
        <begin position="21"/>
        <end position="30"/>
    </location>
</feature>